<dbReference type="GO" id="GO:0034361">
    <property type="term" value="C:very-low-density lipoprotein particle"/>
    <property type="evidence" value="ECO:0007669"/>
    <property type="project" value="TreeGrafter"/>
</dbReference>
<accession>A0A3Q3G0R3</accession>
<dbReference type="GO" id="GO:0006642">
    <property type="term" value="P:triglyceride mobilization"/>
    <property type="evidence" value="ECO:0007669"/>
    <property type="project" value="TreeGrafter"/>
</dbReference>
<dbReference type="InterPro" id="IPR052418">
    <property type="entry name" value="Apolipoprotein_B"/>
</dbReference>
<dbReference type="GeneTree" id="ENSGT00590000083139"/>
<dbReference type="GO" id="GO:0034362">
    <property type="term" value="C:low-density lipoprotein particle"/>
    <property type="evidence" value="ECO:0007669"/>
    <property type="project" value="TreeGrafter"/>
</dbReference>
<dbReference type="GO" id="GO:0050750">
    <property type="term" value="F:low-density lipoprotein particle receptor binding"/>
    <property type="evidence" value="ECO:0007669"/>
    <property type="project" value="TreeGrafter"/>
</dbReference>
<protein>
    <submittedName>
        <fullName evidence="1">Uncharacterized protein</fullName>
    </submittedName>
</protein>
<reference evidence="1" key="1">
    <citation type="submission" date="2025-08" db="UniProtKB">
        <authorList>
            <consortium name="Ensembl"/>
        </authorList>
    </citation>
    <scope>IDENTIFICATION</scope>
</reference>
<dbReference type="GO" id="GO:0042953">
    <property type="term" value="P:lipoprotein transport"/>
    <property type="evidence" value="ECO:0007669"/>
    <property type="project" value="TreeGrafter"/>
</dbReference>
<dbReference type="GO" id="GO:0030301">
    <property type="term" value="P:cholesterol transport"/>
    <property type="evidence" value="ECO:0007669"/>
    <property type="project" value="TreeGrafter"/>
</dbReference>
<reference evidence="1" key="2">
    <citation type="submission" date="2025-09" db="UniProtKB">
        <authorList>
            <consortium name="Ensembl"/>
        </authorList>
    </citation>
    <scope>IDENTIFICATION</scope>
</reference>
<evidence type="ECO:0000313" key="2">
    <source>
        <dbReference type="Proteomes" id="UP000261660"/>
    </source>
</evidence>
<evidence type="ECO:0000313" key="1">
    <source>
        <dbReference type="Ensembl" id="ENSLBEP00000026611.1"/>
    </source>
</evidence>
<dbReference type="GO" id="GO:0042632">
    <property type="term" value="P:cholesterol homeostasis"/>
    <property type="evidence" value="ECO:0007669"/>
    <property type="project" value="TreeGrafter"/>
</dbReference>
<proteinExistence type="predicted"/>
<sequence length="448" mass="51281">MNIRYAALRDGISASVSIPSTGFLGLKFNGRVPSQMSAKVFGRYPVSIIYIYCVDIMENADKMNLQIAYNMEAPKVMLSEMKTRLPSIIMSVVNAEKLNLQTTWNMEMPYEMMLRMKKQVPTVMEMVSDPAVRTYNTIYRHARSLEGSFEQAKEQGKVVFNRAVENLATVDPSNIMTTVTDKTIMILKKYQKRVGMVLDAVVKFLRDTQFTFPGYEERLSGLDIYQKLSAFVADVSEEAVEKIPKYFVNMFTTVLDYFKAIEFTIPGSNYIVSGREILDDLSLFLRKIQDQVIVTVRKLGNIQLEDIINKYTEFIQFTVEQSEKFLLTLKSQNVEKLSTFVTDVYTDAINSQVLADVAKQVEEARRIVMEYVEAVKAKLQSILADMSTEQLQADIQSWIDLMVKRINAFQNNVIRTLKEKSKNVEPFVRVGDRQMEIDIPIPFVAKSN</sequence>
<dbReference type="STRING" id="56723.ENSLBEP00000026611"/>
<organism evidence="1 2">
    <name type="scientific">Labrus bergylta</name>
    <name type="common">ballan wrasse</name>
    <dbReference type="NCBI Taxonomy" id="56723"/>
    <lineage>
        <taxon>Eukaryota</taxon>
        <taxon>Metazoa</taxon>
        <taxon>Chordata</taxon>
        <taxon>Craniata</taxon>
        <taxon>Vertebrata</taxon>
        <taxon>Euteleostomi</taxon>
        <taxon>Actinopterygii</taxon>
        <taxon>Neopterygii</taxon>
        <taxon>Teleostei</taxon>
        <taxon>Neoteleostei</taxon>
        <taxon>Acanthomorphata</taxon>
        <taxon>Eupercaria</taxon>
        <taxon>Labriformes</taxon>
        <taxon>Labridae</taxon>
        <taxon>Labrus</taxon>
    </lineage>
</organism>
<dbReference type="PANTHER" id="PTHR13769">
    <property type="entry name" value="APOLIPOPROTEIN B"/>
    <property type="match status" value="1"/>
</dbReference>
<dbReference type="InParanoid" id="A0A3Q3G0R3"/>
<keyword evidence="2" id="KW-1185">Reference proteome</keyword>
<dbReference type="Proteomes" id="UP000261660">
    <property type="component" value="Unplaced"/>
</dbReference>
<dbReference type="PANTHER" id="PTHR13769:SF5">
    <property type="entry name" value="APOLIPOPROTEIN B-100-RELATED"/>
    <property type="match status" value="1"/>
</dbReference>
<dbReference type="GO" id="GO:0034359">
    <property type="term" value="C:mature chylomicron"/>
    <property type="evidence" value="ECO:0007669"/>
    <property type="project" value="TreeGrafter"/>
</dbReference>
<dbReference type="GO" id="GO:0120020">
    <property type="term" value="F:cholesterol transfer activity"/>
    <property type="evidence" value="ECO:0007669"/>
    <property type="project" value="TreeGrafter"/>
</dbReference>
<dbReference type="AlphaFoldDB" id="A0A3Q3G0R3"/>
<dbReference type="Ensembl" id="ENSLBET00000027909.1">
    <property type="protein sequence ID" value="ENSLBEP00000026611.1"/>
    <property type="gene ID" value="ENSLBEG00000020245.1"/>
</dbReference>
<name>A0A3Q3G0R3_9LABR</name>